<dbReference type="Pfam" id="PF13582">
    <property type="entry name" value="Reprolysin_3"/>
    <property type="match status" value="1"/>
</dbReference>
<keyword evidence="1" id="KW-0732">Signal</keyword>
<gene>
    <name evidence="2" type="ORF">HHO47_01920</name>
</gene>
<protein>
    <submittedName>
        <fullName evidence="2">Uncharacterized protein</fullName>
    </submittedName>
</protein>
<dbReference type="InterPro" id="IPR024079">
    <property type="entry name" value="MetalloPept_cat_dom_sf"/>
</dbReference>
<dbReference type="AlphaFoldDB" id="A0A7Y0DQA8"/>
<organism evidence="2 3">
    <name type="scientific">Pseudoalteromonas arctica</name>
    <dbReference type="NCBI Taxonomy" id="394751"/>
    <lineage>
        <taxon>Bacteria</taxon>
        <taxon>Pseudomonadati</taxon>
        <taxon>Pseudomonadota</taxon>
        <taxon>Gammaproteobacteria</taxon>
        <taxon>Alteromonadales</taxon>
        <taxon>Pseudoalteromonadaceae</taxon>
        <taxon>Pseudoalteromonas</taxon>
    </lineage>
</organism>
<dbReference type="Gene3D" id="3.40.390.10">
    <property type="entry name" value="Collagenase (Catalytic Domain)"/>
    <property type="match status" value="1"/>
</dbReference>
<dbReference type="EMBL" id="JABBMT010000002">
    <property type="protein sequence ID" value="NMM39626.1"/>
    <property type="molecule type" value="Genomic_DNA"/>
</dbReference>
<feature type="chain" id="PRO_5031285778" evidence="1">
    <location>
        <begin position="23"/>
        <end position="247"/>
    </location>
</feature>
<dbReference type="Proteomes" id="UP000570493">
    <property type="component" value="Unassembled WGS sequence"/>
</dbReference>
<feature type="signal peptide" evidence="1">
    <location>
        <begin position="1"/>
        <end position="22"/>
    </location>
</feature>
<evidence type="ECO:0000313" key="3">
    <source>
        <dbReference type="Proteomes" id="UP000570493"/>
    </source>
</evidence>
<dbReference type="SUPFAM" id="SSF55486">
    <property type="entry name" value="Metalloproteases ('zincins'), catalytic domain"/>
    <property type="match status" value="1"/>
</dbReference>
<comment type="caution">
    <text evidence="2">The sequence shown here is derived from an EMBL/GenBank/DDBJ whole genome shotgun (WGS) entry which is preliminary data.</text>
</comment>
<evidence type="ECO:0000313" key="2">
    <source>
        <dbReference type="EMBL" id="NMM39626.1"/>
    </source>
</evidence>
<accession>A0A7Y0DQA8</accession>
<keyword evidence="3" id="KW-1185">Reference proteome</keyword>
<dbReference type="GO" id="GO:0008237">
    <property type="term" value="F:metallopeptidase activity"/>
    <property type="evidence" value="ECO:0007669"/>
    <property type="project" value="InterPro"/>
</dbReference>
<proteinExistence type="predicted"/>
<sequence>MKKRLTTLAAFCALAMTANSHAATIDIAILYTDQAAAATANMNTKINQYIAFSNQVYSQNGIDITLRLVGSKSLGNHAITPSNSWLNSVTDSSYIKGLRNSWGADMVAVLGTSQSTDSNLISCGIAWVGSGSNGNLYSSVSNSMYSITAVDCGATTFVHELGHNQGLTHSRKQDDTSGGVYVDGMGHGVQNQFASIMAYPHVFGSATQYDYFSNPSWGVNGIPYGVTGESFAWRTVNATKDSIANFK</sequence>
<reference evidence="2" key="1">
    <citation type="submission" date="2020-04" db="EMBL/GenBank/DDBJ databases">
        <title>Genome Sequencing for Pseudoaltermonas arctica.</title>
        <authorList>
            <person name="Elkins N.S."/>
        </authorList>
    </citation>
    <scope>NUCLEOTIDE SEQUENCE [LARGE SCALE GENOMIC DNA]</scope>
    <source>
        <strain evidence="2">NEC-BIFX-2020_0012</strain>
    </source>
</reference>
<evidence type="ECO:0000256" key="1">
    <source>
        <dbReference type="SAM" id="SignalP"/>
    </source>
</evidence>
<name>A0A7Y0DQA8_9GAMM</name>